<feature type="region of interest" description="Disordered" evidence="3">
    <location>
        <begin position="404"/>
        <end position="485"/>
    </location>
</feature>
<feature type="domain" description="VASt" evidence="6">
    <location>
        <begin position="896"/>
        <end position="1088"/>
    </location>
</feature>
<comment type="caution">
    <text evidence="7">The sequence shown here is derived from an EMBL/GenBank/DDBJ whole genome shotgun (WGS) entry which is preliminary data.</text>
</comment>
<evidence type="ECO:0008006" key="9">
    <source>
        <dbReference type="Google" id="ProtNLM"/>
    </source>
</evidence>
<dbReference type="PROSITE" id="PS50004">
    <property type="entry name" value="C2"/>
    <property type="match status" value="1"/>
</dbReference>
<dbReference type="InterPro" id="IPR000008">
    <property type="entry name" value="C2_dom"/>
</dbReference>
<feature type="compositionally biased region" description="Polar residues" evidence="3">
    <location>
        <begin position="404"/>
        <end position="418"/>
    </location>
</feature>
<evidence type="ECO:0000256" key="3">
    <source>
        <dbReference type="SAM" id="MobiDB-lite"/>
    </source>
</evidence>
<dbReference type="Pfam" id="PF00168">
    <property type="entry name" value="C2"/>
    <property type="match status" value="1"/>
</dbReference>
<feature type="region of interest" description="Disordered" evidence="3">
    <location>
        <begin position="670"/>
        <end position="695"/>
    </location>
</feature>
<dbReference type="InterPro" id="IPR031968">
    <property type="entry name" value="VASt"/>
</dbReference>
<gene>
    <name evidence="7" type="ORF">CEUSTIGMA_g7906.t1</name>
</gene>
<dbReference type="SUPFAM" id="SSF49562">
    <property type="entry name" value="C2 domain (Calcium/lipid-binding domain, CaLB)"/>
    <property type="match status" value="1"/>
</dbReference>
<dbReference type="Pfam" id="PF16016">
    <property type="entry name" value="VASt"/>
    <property type="match status" value="1"/>
</dbReference>
<feature type="compositionally biased region" description="Polar residues" evidence="3">
    <location>
        <begin position="682"/>
        <end position="695"/>
    </location>
</feature>
<reference evidence="7 8" key="1">
    <citation type="submission" date="2017-08" db="EMBL/GenBank/DDBJ databases">
        <title>Acidophilic green algal genome provides insights into adaptation to an acidic environment.</title>
        <authorList>
            <person name="Hirooka S."/>
            <person name="Hirose Y."/>
            <person name="Kanesaki Y."/>
            <person name="Higuchi S."/>
            <person name="Fujiwara T."/>
            <person name="Onuma R."/>
            <person name="Era A."/>
            <person name="Ohbayashi R."/>
            <person name="Uzuka A."/>
            <person name="Nozaki H."/>
            <person name="Yoshikawa H."/>
            <person name="Miyagishima S.Y."/>
        </authorList>
    </citation>
    <scope>NUCLEOTIDE SEQUENCE [LARGE SCALE GENOMIC DNA]</scope>
    <source>
        <strain evidence="7 8">NIES-2499</strain>
    </source>
</reference>
<keyword evidence="8" id="KW-1185">Reference proteome</keyword>
<keyword evidence="4" id="KW-1133">Transmembrane helix</keyword>
<feature type="region of interest" description="Disordered" evidence="3">
    <location>
        <begin position="712"/>
        <end position="732"/>
    </location>
</feature>
<feature type="region of interest" description="Disordered" evidence="3">
    <location>
        <begin position="566"/>
        <end position="602"/>
    </location>
</feature>
<dbReference type="STRING" id="1157962.A0A250XBL2"/>
<feature type="compositionally biased region" description="Polar residues" evidence="3">
    <location>
        <begin position="572"/>
        <end position="590"/>
    </location>
</feature>
<name>A0A250XBL2_9CHLO</name>
<dbReference type="SMART" id="SM00239">
    <property type="entry name" value="C2"/>
    <property type="match status" value="1"/>
</dbReference>
<feature type="compositionally biased region" description="Basic and acidic residues" evidence="3">
    <location>
        <begin position="1111"/>
        <end position="1121"/>
    </location>
</feature>
<feature type="region of interest" description="Disordered" evidence="3">
    <location>
        <begin position="67"/>
        <end position="104"/>
    </location>
</feature>
<dbReference type="Proteomes" id="UP000232323">
    <property type="component" value="Unassembled WGS sequence"/>
</dbReference>
<evidence type="ECO:0000256" key="2">
    <source>
        <dbReference type="ARBA" id="ARBA00023136"/>
    </source>
</evidence>
<feature type="domain" description="C2" evidence="5">
    <location>
        <begin position="103"/>
        <end position="228"/>
    </location>
</feature>
<evidence type="ECO:0000313" key="8">
    <source>
        <dbReference type="Proteomes" id="UP000232323"/>
    </source>
</evidence>
<protein>
    <recommendedName>
        <fullName evidence="9">C2 domain-containing protein</fullName>
    </recommendedName>
</protein>
<evidence type="ECO:0000313" key="7">
    <source>
        <dbReference type="EMBL" id="GAX80467.1"/>
    </source>
</evidence>
<feature type="compositionally biased region" description="Polar residues" evidence="3">
    <location>
        <begin position="442"/>
        <end position="480"/>
    </location>
</feature>
<keyword evidence="2 4" id="KW-0472">Membrane</keyword>
<evidence type="ECO:0000256" key="4">
    <source>
        <dbReference type="SAM" id="Phobius"/>
    </source>
</evidence>
<dbReference type="AlphaFoldDB" id="A0A250XBL2"/>
<dbReference type="Gene3D" id="2.60.40.150">
    <property type="entry name" value="C2 domain"/>
    <property type="match status" value="1"/>
</dbReference>
<accession>A0A250XBL2</accession>
<dbReference type="CDD" id="cd00030">
    <property type="entry name" value="C2"/>
    <property type="match status" value="1"/>
</dbReference>
<evidence type="ECO:0000259" key="5">
    <source>
        <dbReference type="PROSITE" id="PS50004"/>
    </source>
</evidence>
<sequence>MRKIQKSFHKASHKIDAFALNTLQGIGQVSGKIKSVRNQDSIDYNAPPEISSVPSFVERGCDVRVAEEPLKQQVPEQDADSRHATEVRDEGADNDAHVASDNSREESASSSWWTALKDTHYLCISVREAKNLPIVDHDTRSTTSSVRISLGDELEGQTRSCHRNRNPMWAQSFSFPLTGLTPQTKLALSVFSNAAMGVLDHFSGQVLTTLGYFLEPASKPLLPFSRWYRLTRRRAGDRVSGEILLIVGVIPKTVHDVISWSEDGSNLLDPNILKVLISPYTLNINVTEVNLFRASRPMDLSTKLAIKIRVGRNVLIHKFEPKELRSMAEGSGGKHIMSFKVDQQISLSLSKAFEISYNWLTKKKDKDEVGEVKIYIMRGKEVLAKTQVPIWDVPVYKEDASSVLERTSSSVDQRSSVQYKAPTAAKNGTVVDNDSTRPRTAGSGSKALSGSFSQEATDSRNTISDAVPADSSSLGDTAVTNEDYRATSNRRKMSYMCPLASCSSPQEAFHTWVKSFSSYAPPPPSSVTMTRRGSTITAASFQPVAPPPLPATIRCPISAYFNKQHSPDGGTLSVSSSPSKQGIPTSLTTPRTDKQVPPVPSSATAAAPFALTTMISEEHFTPSSDEGLASVFSSNPEQQAKAFTTQMSLLDWQARHSPKSLMMAAGASVPSSQMSGFDEPSAASQQQVLASKPSTSSLGDVKAALHHIERLSGTSTSGSSVNGGTAETPGSNFLVGVNKVGAPSGLPSSKEEDTHPDGALPLTGLAITRNFMRTKWGPELYRRPMEGYNDNVLGHPEIKFSLGLLPVMRQLIDETAVSGGGKQLSGTLGSGPLYNHDGCEADVSVHSRELGGREYPEADAAALMPGGRGDVSSVSCQLNHETRDAAPTPIRPPPALPVDLKSVLIGAPPQQVFEALFAAESRLRASDFKKQELREVVTGPWASAAIESTTSHLHPIAGISPPDSSSGQQEQVSKTRTVGYIKPLHIPLPMSPKQCYVKEVQTVLNQGPGGFVVETKVTNDAVKGDAYYVLIQTVGVAEGSRCTRVMTSFKVVVLKSLGFLKGAIEGGALSGTKKQLMSLMDDLVTELGGPPVLPPAHGAHAYARQQAPVDGGDKSASRDDLLDSVPSGGRTGTTPFINTARSASTPSSAADALINQDGTYMGGKVAQPALISKLGGVVVASAHDEVQGTYSLSPTMLMLFCSIVALLLLLFMATVFLGMGVWEAANSLRMIAESLAVKNAACNSIGIEPVSQPILIGCEGA</sequence>
<feature type="region of interest" description="Disordered" evidence="3">
    <location>
        <begin position="742"/>
        <end position="761"/>
    </location>
</feature>
<dbReference type="InterPro" id="IPR035892">
    <property type="entry name" value="C2_domain_sf"/>
</dbReference>
<feature type="compositionally biased region" description="Basic and acidic residues" evidence="3">
    <location>
        <begin position="79"/>
        <end position="104"/>
    </location>
</feature>
<keyword evidence="4" id="KW-0812">Transmembrane</keyword>
<evidence type="ECO:0000256" key="1">
    <source>
        <dbReference type="ARBA" id="ARBA00004370"/>
    </source>
</evidence>
<comment type="subcellular location">
    <subcellularLocation>
        <location evidence="1">Membrane</location>
    </subcellularLocation>
</comment>
<dbReference type="PANTHER" id="PTHR46296">
    <property type="entry name" value="BNAA05G37250D PROTEIN"/>
    <property type="match status" value="1"/>
</dbReference>
<dbReference type="PROSITE" id="PS51778">
    <property type="entry name" value="VAST"/>
    <property type="match status" value="1"/>
</dbReference>
<feature type="region of interest" description="Disordered" evidence="3">
    <location>
        <begin position="1104"/>
        <end position="1142"/>
    </location>
</feature>
<dbReference type="PANTHER" id="PTHR46296:SF8">
    <property type="entry name" value="OS06G0297800 PROTEIN"/>
    <property type="match status" value="1"/>
</dbReference>
<proteinExistence type="predicted"/>
<feature type="transmembrane region" description="Helical" evidence="4">
    <location>
        <begin position="1196"/>
        <end position="1222"/>
    </location>
</feature>
<feature type="compositionally biased region" description="Low complexity" evidence="3">
    <location>
        <begin position="712"/>
        <end position="725"/>
    </location>
</feature>
<dbReference type="GO" id="GO:0016020">
    <property type="term" value="C:membrane"/>
    <property type="evidence" value="ECO:0007669"/>
    <property type="project" value="UniProtKB-SubCell"/>
</dbReference>
<organism evidence="7 8">
    <name type="scientific">Chlamydomonas eustigma</name>
    <dbReference type="NCBI Taxonomy" id="1157962"/>
    <lineage>
        <taxon>Eukaryota</taxon>
        <taxon>Viridiplantae</taxon>
        <taxon>Chlorophyta</taxon>
        <taxon>core chlorophytes</taxon>
        <taxon>Chlorophyceae</taxon>
        <taxon>CS clade</taxon>
        <taxon>Chlamydomonadales</taxon>
        <taxon>Chlamydomonadaceae</taxon>
        <taxon>Chlamydomonas</taxon>
    </lineage>
</organism>
<dbReference type="InterPro" id="IPR044511">
    <property type="entry name" value="At1g03370/At5g50170-like"/>
</dbReference>
<dbReference type="OrthoDB" id="547027at2759"/>
<evidence type="ECO:0000259" key="6">
    <source>
        <dbReference type="PROSITE" id="PS51778"/>
    </source>
</evidence>
<dbReference type="EMBL" id="BEGY01000052">
    <property type="protein sequence ID" value="GAX80467.1"/>
    <property type="molecule type" value="Genomic_DNA"/>
</dbReference>